<evidence type="ECO:0000256" key="7">
    <source>
        <dbReference type="ARBA" id="ARBA00047671"/>
    </source>
</evidence>
<dbReference type="InterPro" id="IPR004499">
    <property type="entry name" value="Pro-tRNA-ligase_IIa_arc-type"/>
</dbReference>
<feature type="domain" description="Aminoacyl-transfer RNA synthetases class-II family profile" evidence="9">
    <location>
        <begin position="97"/>
        <end position="255"/>
    </location>
</feature>
<dbReference type="InterPro" id="IPR016161">
    <property type="entry name" value="Ald_DH/histidinol_DH"/>
</dbReference>
<dbReference type="GO" id="GO:0006433">
    <property type="term" value="P:prolyl-tRNA aminoacylation"/>
    <property type="evidence" value="ECO:0007669"/>
    <property type="project" value="InterPro"/>
</dbReference>
<protein>
    <recommendedName>
        <fullName evidence="1">proline--tRNA ligase</fullName>
        <ecNumber evidence="1">6.1.1.15</ecNumber>
    </recommendedName>
    <alternativeName>
        <fullName evidence="6">Prolyl-tRNA synthetase</fullName>
    </alternativeName>
</protein>
<dbReference type="PANTHER" id="PTHR43382:SF2">
    <property type="entry name" value="BIFUNCTIONAL GLUTAMATE_PROLINE--TRNA LIGASE"/>
    <property type="match status" value="1"/>
</dbReference>
<dbReference type="SUPFAM" id="SSF55681">
    <property type="entry name" value="Class II aaRS and biotin synthetases"/>
    <property type="match status" value="1"/>
</dbReference>
<evidence type="ECO:0000259" key="9">
    <source>
        <dbReference type="PROSITE" id="PS50862"/>
    </source>
</evidence>
<dbReference type="Gramene" id="ONK66527">
    <property type="protein sequence ID" value="ONK66527"/>
    <property type="gene ID" value="A4U43_C06F9120"/>
</dbReference>
<dbReference type="GO" id="GO:0017101">
    <property type="term" value="C:aminoacyl-tRNA synthetase multienzyme complex"/>
    <property type="evidence" value="ECO:0007669"/>
    <property type="project" value="TreeGrafter"/>
</dbReference>
<sequence length="384" mass="43962">MHKPDKIITVNLNVGGCLMQNASNGNTGVMINNREITKWAGVKCAGSPHFWVDADGSYREEGQKNVKGKLWGKARTKLLCSFLSLPVPCKGENPSGQSELEIPIAIRPTSETVMYPYYSKWIRSHRDLSLKLNQWGNVVRWEFSNPAPFIRSQEFLWQEGHMAFATKEEAYQEVPEILELFLKIYEELLAIPVVKERKAFIPNTGREVQGATSHCLGQKISKMFEINFENEKGENSMIMRKASEILIPVTLELGGKYAFIVCEDVDVPPRCLSTEVAAEGLEFMRVFSEAQNLIAARFYGRVWVHFEDEETHQHRFGEEAERIDQDSPRLCDEHHKNQEGKARRESRGSDRRRPVILIRLKQRHHGGAPPRRVKIHPGKTRDNI</sequence>
<dbReference type="GO" id="GO:0004827">
    <property type="term" value="F:proline-tRNA ligase activity"/>
    <property type="evidence" value="ECO:0007669"/>
    <property type="project" value="UniProtKB-EC"/>
</dbReference>
<dbReference type="InterPro" id="IPR002316">
    <property type="entry name" value="Pro-tRNA-ligase_IIa"/>
</dbReference>
<evidence type="ECO:0000256" key="3">
    <source>
        <dbReference type="ARBA" id="ARBA00022741"/>
    </source>
</evidence>
<dbReference type="PANTHER" id="PTHR43382">
    <property type="entry name" value="PROLYL-TRNA SYNTHETASE"/>
    <property type="match status" value="1"/>
</dbReference>
<feature type="region of interest" description="Disordered" evidence="8">
    <location>
        <begin position="314"/>
        <end position="349"/>
    </location>
</feature>
<keyword evidence="4" id="KW-0067">ATP-binding</keyword>
<keyword evidence="11" id="KW-1185">Reference proteome</keyword>
<evidence type="ECO:0000256" key="5">
    <source>
        <dbReference type="ARBA" id="ARBA00023146"/>
    </source>
</evidence>
<keyword evidence="3" id="KW-0547">Nucleotide-binding</keyword>
<dbReference type="InterPro" id="IPR045864">
    <property type="entry name" value="aa-tRNA-synth_II/BPL/LPL"/>
</dbReference>
<dbReference type="GO" id="GO:0005737">
    <property type="term" value="C:cytoplasm"/>
    <property type="evidence" value="ECO:0007669"/>
    <property type="project" value="InterPro"/>
</dbReference>
<evidence type="ECO:0000256" key="2">
    <source>
        <dbReference type="ARBA" id="ARBA00022598"/>
    </source>
</evidence>
<dbReference type="InterPro" id="IPR002314">
    <property type="entry name" value="aa-tRNA-synt_IIb"/>
</dbReference>
<dbReference type="Pfam" id="PF00587">
    <property type="entry name" value="tRNA-synt_2b"/>
    <property type="match status" value="1"/>
</dbReference>
<dbReference type="EC" id="6.1.1.15" evidence="1"/>
<evidence type="ECO:0000256" key="1">
    <source>
        <dbReference type="ARBA" id="ARBA00012831"/>
    </source>
</evidence>
<evidence type="ECO:0000256" key="6">
    <source>
        <dbReference type="ARBA" id="ARBA00029731"/>
    </source>
</evidence>
<feature type="compositionally biased region" description="Basic residues" evidence="8">
    <location>
        <begin position="363"/>
        <end position="378"/>
    </location>
</feature>
<evidence type="ECO:0000313" key="11">
    <source>
        <dbReference type="Proteomes" id="UP000243459"/>
    </source>
</evidence>
<keyword evidence="2" id="KW-0436">Ligase</keyword>
<dbReference type="Gene3D" id="3.30.930.10">
    <property type="entry name" value="Bira Bifunctional Protein, Domain 2"/>
    <property type="match status" value="1"/>
</dbReference>
<dbReference type="InterPro" id="IPR006195">
    <property type="entry name" value="aa-tRNA-synth_II"/>
</dbReference>
<dbReference type="PROSITE" id="PS50862">
    <property type="entry name" value="AA_TRNA_LIGASE_II"/>
    <property type="match status" value="1"/>
</dbReference>
<dbReference type="EMBL" id="CM007386">
    <property type="protein sequence ID" value="ONK66527.1"/>
    <property type="molecule type" value="Genomic_DNA"/>
</dbReference>
<name>A0A5P1EMZ9_ASPOF</name>
<dbReference type="Proteomes" id="UP000243459">
    <property type="component" value="Chromosome 6"/>
</dbReference>
<evidence type="ECO:0000313" key="10">
    <source>
        <dbReference type="EMBL" id="ONK66527.1"/>
    </source>
</evidence>
<comment type="catalytic activity">
    <reaction evidence="7">
        <text>tRNA(Pro) + L-proline + ATP = L-prolyl-tRNA(Pro) + AMP + diphosphate</text>
        <dbReference type="Rhea" id="RHEA:14305"/>
        <dbReference type="Rhea" id="RHEA-COMP:9700"/>
        <dbReference type="Rhea" id="RHEA-COMP:9702"/>
        <dbReference type="ChEBI" id="CHEBI:30616"/>
        <dbReference type="ChEBI" id="CHEBI:33019"/>
        <dbReference type="ChEBI" id="CHEBI:60039"/>
        <dbReference type="ChEBI" id="CHEBI:78442"/>
        <dbReference type="ChEBI" id="CHEBI:78532"/>
        <dbReference type="ChEBI" id="CHEBI:456215"/>
        <dbReference type="EC" id="6.1.1.15"/>
    </reaction>
</comment>
<gene>
    <name evidence="10" type="ORF">A4U43_C06F9120</name>
</gene>
<dbReference type="GO" id="GO:0016491">
    <property type="term" value="F:oxidoreductase activity"/>
    <property type="evidence" value="ECO:0007669"/>
    <property type="project" value="InterPro"/>
</dbReference>
<evidence type="ECO:0000256" key="8">
    <source>
        <dbReference type="SAM" id="MobiDB-lite"/>
    </source>
</evidence>
<dbReference type="GO" id="GO:0005524">
    <property type="term" value="F:ATP binding"/>
    <property type="evidence" value="ECO:0007669"/>
    <property type="project" value="UniProtKB-KW"/>
</dbReference>
<keyword evidence="5" id="KW-0030">Aminoacyl-tRNA synthetase</keyword>
<proteinExistence type="predicted"/>
<organism evidence="10 11">
    <name type="scientific">Asparagus officinalis</name>
    <name type="common">Garden asparagus</name>
    <dbReference type="NCBI Taxonomy" id="4686"/>
    <lineage>
        <taxon>Eukaryota</taxon>
        <taxon>Viridiplantae</taxon>
        <taxon>Streptophyta</taxon>
        <taxon>Embryophyta</taxon>
        <taxon>Tracheophyta</taxon>
        <taxon>Spermatophyta</taxon>
        <taxon>Magnoliopsida</taxon>
        <taxon>Liliopsida</taxon>
        <taxon>Asparagales</taxon>
        <taxon>Asparagaceae</taxon>
        <taxon>Asparagoideae</taxon>
        <taxon>Asparagus</taxon>
    </lineage>
</organism>
<dbReference type="SUPFAM" id="SSF53720">
    <property type="entry name" value="ALDH-like"/>
    <property type="match status" value="1"/>
</dbReference>
<accession>A0A5P1EMZ9</accession>
<dbReference type="PRINTS" id="PR01046">
    <property type="entry name" value="TRNASYNTHPRO"/>
</dbReference>
<reference evidence="11" key="1">
    <citation type="journal article" date="2017" name="Nat. Commun.">
        <title>The asparagus genome sheds light on the origin and evolution of a young Y chromosome.</title>
        <authorList>
            <person name="Harkess A."/>
            <person name="Zhou J."/>
            <person name="Xu C."/>
            <person name="Bowers J.E."/>
            <person name="Van der Hulst R."/>
            <person name="Ayyampalayam S."/>
            <person name="Mercati F."/>
            <person name="Riccardi P."/>
            <person name="McKain M.R."/>
            <person name="Kakrana A."/>
            <person name="Tang H."/>
            <person name="Ray J."/>
            <person name="Groenendijk J."/>
            <person name="Arikit S."/>
            <person name="Mathioni S.M."/>
            <person name="Nakano M."/>
            <person name="Shan H."/>
            <person name="Telgmann-Rauber A."/>
            <person name="Kanno A."/>
            <person name="Yue Z."/>
            <person name="Chen H."/>
            <person name="Li W."/>
            <person name="Chen Y."/>
            <person name="Xu X."/>
            <person name="Zhang Y."/>
            <person name="Luo S."/>
            <person name="Chen H."/>
            <person name="Gao J."/>
            <person name="Mao Z."/>
            <person name="Pires J.C."/>
            <person name="Luo M."/>
            <person name="Kudrna D."/>
            <person name="Wing R.A."/>
            <person name="Meyers B.C."/>
            <person name="Yi K."/>
            <person name="Kong H."/>
            <person name="Lavrijsen P."/>
            <person name="Sunseri F."/>
            <person name="Falavigna A."/>
            <person name="Ye Y."/>
            <person name="Leebens-Mack J.H."/>
            <person name="Chen G."/>
        </authorList>
    </citation>
    <scope>NUCLEOTIDE SEQUENCE [LARGE SCALE GENOMIC DNA]</scope>
    <source>
        <strain evidence="11">cv. DH0086</strain>
    </source>
</reference>
<evidence type="ECO:0000256" key="4">
    <source>
        <dbReference type="ARBA" id="ARBA00022840"/>
    </source>
</evidence>
<dbReference type="AlphaFoldDB" id="A0A5P1EMZ9"/>
<feature type="region of interest" description="Disordered" evidence="8">
    <location>
        <begin position="363"/>
        <end position="384"/>
    </location>
</feature>